<evidence type="ECO:0000259" key="1">
    <source>
        <dbReference type="PROSITE" id="PS50011"/>
    </source>
</evidence>
<dbReference type="InterPro" id="IPR011009">
    <property type="entry name" value="Kinase-like_dom_sf"/>
</dbReference>
<dbReference type="InParanoid" id="A2DPE0"/>
<sequence length="291" mass="33419">MCDANSEISSILLGRGFQIIKGLGNKCFPSCYLVFHQVYQQNFVCKIISKKTQYENEVLALTTLDHPNIVRLYSHFEENGKYYMILEYCEGGTPESLIKNKVRPIQNKIVNITKQLVRVFKYIHSKRIAHHDIKPSNILFDKYGRIKIADFGLSGYYSTNESHYNVGSYGYLAPEQRTSHAFDPFLADIWSLGVTIYYMTCGLNPFIKQKNSYKYIIPMFVERSLAEVISGTLEEDPLKRLSLDKIEDILTARPKLTIPSHSWYNFNLSENIPVSPQGQKIRHGKSAILKA</sequence>
<evidence type="ECO:0000313" key="2">
    <source>
        <dbReference type="EMBL" id="EAY17684.1"/>
    </source>
</evidence>
<protein>
    <submittedName>
        <fullName evidence="2">AGC family protein kinase</fullName>
    </submittedName>
</protein>
<gene>
    <name evidence="2" type="ORF">TVAG_169960</name>
</gene>
<dbReference type="STRING" id="5722.A2DPE0"/>
<feature type="domain" description="Protein kinase" evidence="1">
    <location>
        <begin position="17"/>
        <end position="264"/>
    </location>
</feature>
<dbReference type="InterPro" id="IPR000719">
    <property type="entry name" value="Prot_kinase_dom"/>
</dbReference>
<dbReference type="Gene3D" id="1.10.510.10">
    <property type="entry name" value="Transferase(Phosphotransferase) domain 1"/>
    <property type="match status" value="1"/>
</dbReference>
<dbReference type="EMBL" id="DS113227">
    <property type="protein sequence ID" value="EAY17684.1"/>
    <property type="molecule type" value="Genomic_DNA"/>
</dbReference>
<dbReference type="Pfam" id="PF00069">
    <property type="entry name" value="Pkinase"/>
    <property type="match status" value="1"/>
</dbReference>
<accession>A2DPE0</accession>
<dbReference type="SUPFAM" id="SSF56112">
    <property type="entry name" value="Protein kinase-like (PK-like)"/>
    <property type="match status" value="1"/>
</dbReference>
<dbReference type="eggNOG" id="KOG0583">
    <property type="taxonomic scope" value="Eukaryota"/>
</dbReference>
<dbReference type="Proteomes" id="UP000001542">
    <property type="component" value="Unassembled WGS sequence"/>
</dbReference>
<keyword evidence="2" id="KW-0808">Transferase</keyword>
<organism evidence="2 3">
    <name type="scientific">Trichomonas vaginalis (strain ATCC PRA-98 / G3)</name>
    <dbReference type="NCBI Taxonomy" id="412133"/>
    <lineage>
        <taxon>Eukaryota</taxon>
        <taxon>Metamonada</taxon>
        <taxon>Parabasalia</taxon>
        <taxon>Trichomonadida</taxon>
        <taxon>Trichomonadidae</taxon>
        <taxon>Trichomonas</taxon>
    </lineage>
</organism>
<dbReference type="PROSITE" id="PS00108">
    <property type="entry name" value="PROTEIN_KINASE_ST"/>
    <property type="match status" value="1"/>
</dbReference>
<dbReference type="RefSeq" id="XP_001329819.1">
    <property type="nucleotide sequence ID" value="XM_001329784.1"/>
</dbReference>
<reference evidence="2" key="1">
    <citation type="submission" date="2006-10" db="EMBL/GenBank/DDBJ databases">
        <authorList>
            <person name="Amadeo P."/>
            <person name="Zhao Q."/>
            <person name="Wortman J."/>
            <person name="Fraser-Liggett C."/>
            <person name="Carlton J."/>
        </authorList>
    </citation>
    <scope>NUCLEOTIDE SEQUENCE</scope>
    <source>
        <strain evidence="2">G3</strain>
    </source>
</reference>
<dbReference type="PANTHER" id="PTHR24362">
    <property type="entry name" value="SERINE/THREONINE-PROTEIN KINASE NEK"/>
    <property type="match status" value="1"/>
</dbReference>
<dbReference type="AlphaFoldDB" id="A2DPE0"/>
<reference evidence="2" key="2">
    <citation type="journal article" date="2007" name="Science">
        <title>Draft genome sequence of the sexually transmitted pathogen Trichomonas vaginalis.</title>
        <authorList>
            <person name="Carlton J.M."/>
            <person name="Hirt R.P."/>
            <person name="Silva J.C."/>
            <person name="Delcher A.L."/>
            <person name="Schatz M."/>
            <person name="Zhao Q."/>
            <person name="Wortman J.R."/>
            <person name="Bidwell S.L."/>
            <person name="Alsmark U.C.M."/>
            <person name="Besteiro S."/>
            <person name="Sicheritz-Ponten T."/>
            <person name="Noel C.J."/>
            <person name="Dacks J.B."/>
            <person name="Foster P.G."/>
            <person name="Simillion C."/>
            <person name="Van de Peer Y."/>
            <person name="Miranda-Saavedra D."/>
            <person name="Barton G.J."/>
            <person name="Westrop G.D."/>
            <person name="Mueller S."/>
            <person name="Dessi D."/>
            <person name="Fiori P.L."/>
            <person name="Ren Q."/>
            <person name="Paulsen I."/>
            <person name="Zhang H."/>
            <person name="Bastida-Corcuera F.D."/>
            <person name="Simoes-Barbosa A."/>
            <person name="Brown M.T."/>
            <person name="Hayes R.D."/>
            <person name="Mukherjee M."/>
            <person name="Okumura C.Y."/>
            <person name="Schneider R."/>
            <person name="Smith A.J."/>
            <person name="Vanacova S."/>
            <person name="Villalvazo M."/>
            <person name="Haas B.J."/>
            <person name="Pertea M."/>
            <person name="Feldblyum T.V."/>
            <person name="Utterback T.R."/>
            <person name="Shu C.L."/>
            <person name="Osoegawa K."/>
            <person name="de Jong P.J."/>
            <person name="Hrdy I."/>
            <person name="Horvathova L."/>
            <person name="Zubacova Z."/>
            <person name="Dolezal P."/>
            <person name="Malik S.B."/>
            <person name="Logsdon J.M. Jr."/>
            <person name="Henze K."/>
            <person name="Gupta A."/>
            <person name="Wang C.C."/>
            <person name="Dunne R.L."/>
            <person name="Upcroft J.A."/>
            <person name="Upcroft P."/>
            <person name="White O."/>
            <person name="Salzberg S.L."/>
            <person name="Tang P."/>
            <person name="Chiu C.-H."/>
            <person name="Lee Y.-S."/>
            <person name="Embley T.M."/>
            <person name="Coombs G.H."/>
            <person name="Mottram J.C."/>
            <person name="Tachezy J."/>
            <person name="Fraser-Liggett C.M."/>
            <person name="Johnson P.J."/>
        </authorList>
    </citation>
    <scope>NUCLEOTIDE SEQUENCE [LARGE SCALE GENOMIC DNA]</scope>
    <source>
        <strain evidence="2">G3</strain>
    </source>
</reference>
<dbReference type="GO" id="GO:0004672">
    <property type="term" value="F:protein kinase activity"/>
    <property type="evidence" value="ECO:0007669"/>
    <property type="project" value="InterPro"/>
</dbReference>
<proteinExistence type="predicted"/>
<dbReference type="SMART" id="SM00220">
    <property type="entry name" value="S_TKc"/>
    <property type="match status" value="1"/>
</dbReference>
<dbReference type="KEGG" id="tva:4775702"/>
<dbReference type="VEuPathDB" id="TrichDB:TVAGG3_0680980"/>
<dbReference type="SMR" id="A2DPE0"/>
<dbReference type="GO" id="GO:0005524">
    <property type="term" value="F:ATP binding"/>
    <property type="evidence" value="ECO:0007669"/>
    <property type="project" value="InterPro"/>
</dbReference>
<dbReference type="PANTHER" id="PTHR24362:SF309">
    <property type="entry name" value="PROTEIN KINASE DOMAIN-CONTAINING PROTEIN"/>
    <property type="match status" value="1"/>
</dbReference>
<dbReference type="PROSITE" id="PS50011">
    <property type="entry name" value="PROTEIN_KINASE_DOM"/>
    <property type="match status" value="1"/>
</dbReference>
<name>A2DPE0_TRIV3</name>
<dbReference type="OrthoDB" id="193931at2759"/>
<evidence type="ECO:0000313" key="3">
    <source>
        <dbReference type="Proteomes" id="UP000001542"/>
    </source>
</evidence>
<dbReference type="InterPro" id="IPR008271">
    <property type="entry name" value="Ser/Thr_kinase_AS"/>
</dbReference>
<dbReference type="VEuPathDB" id="TrichDB:TVAG_169960"/>
<keyword evidence="3" id="KW-1185">Reference proteome</keyword>
<keyword evidence="2" id="KW-0418">Kinase</keyword>